<keyword evidence="5" id="KW-0498">Mitosis</keyword>
<evidence type="ECO:0000256" key="9">
    <source>
        <dbReference type="ARBA" id="ARBA00023328"/>
    </source>
</evidence>
<name>A0AAJ0C380_9PEZI</name>
<dbReference type="RefSeq" id="XP_060285541.1">
    <property type="nucleotide sequence ID" value="XM_060430508.1"/>
</dbReference>
<dbReference type="PANTHER" id="PTHR15459">
    <property type="entry name" value="POLYAMINE-MODULATED FACTOR 1"/>
    <property type="match status" value="1"/>
</dbReference>
<evidence type="ECO:0000256" key="1">
    <source>
        <dbReference type="ARBA" id="ARBA00004123"/>
    </source>
</evidence>
<keyword evidence="12" id="KW-1185">Reference proteome</keyword>
<comment type="caution">
    <text evidence="11">The sequence shown here is derived from an EMBL/GenBank/DDBJ whole genome shotgun (WGS) entry which is preliminary data.</text>
</comment>
<sequence>MATEPDAGGPDPIPADDNNPRSSGNPKGDDSNSTAGEPPASPPLPAKHVPATPGPRAAGLREVYRRALERTLERVSWDNVAACYPTVAARAPATLRAVQGQMVGLLREKCDREFESILQNRNVVAKLNELESLVGDAARRKSENPDREPPVPPHLLPADDVLAAHLAPQLASQQSQLNARLQTAQAHNARLFEEIRAQRAEAAELVAAVERVLADMDGASELLGGVADDLAAEARAVEVEMSGT</sequence>
<evidence type="ECO:0000256" key="6">
    <source>
        <dbReference type="ARBA" id="ARBA00022838"/>
    </source>
</evidence>
<evidence type="ECO:0000313" key="12">
    <source>
        <dbReference type="Proteomes" id="UP001244011"/>
    </source>
</evidence>
<keyword evidence="4" id="KW-0132">Cell division</keyword>
<dbReference type="GO" id="GO:0005634">
    <property type="term" value="C:nucleus"/>
    <property type="evidence" value="ECO:0007669"/>
    <property type="project" value="UniProtKB-SubCell"/>
</dbReference>
<evidence type="ECO:0000256" key="2">
    <source>
        <dbReference type="ARBA" id="ARBA00004629"/>
    </source>
</evidence>
<dbReference type="GO" id="GO:0051301">
    <property type="term" value="P:cell division"/>
    <property type="evidence" value="ECO:0007669"/>
    <property type="project" value="UniProtKB-KW"/>
</dbReference>
<proteinExistence type="predicted"/>
<dbReference type="EMBL" id="MU839003">
    <property type="protein sequence ID" value="KAK1769328.1"/>
    <property type="molecule type" value="Genomic_DNA"/>
</dbReference>
<dbReference type="AlphaFoldDB" id="A0AAJ0C380"/>
<keyword evidence="9" id="KW-0137">Centromere</keyword>
<dbReference type="GO" id="GO:0000444">
    <property type="term" value="C:MIS12/MIND type complex"/>
    <property type="evidence" value="ECO:0007669"/>
    <property type="project" value="InterPro"/>
</dbReference>
<evidence type="ECO:0000256" key="4">
    <source>
        <dbReference type="ARBA" id="ARBA00022618"/>
    </source>
</evidence>
<accession>A0AAJ0C380</accession>
<reference evidence="11" key="1">
    <citation type="submission" date="2023-06" db="EMBL/GenBank/DDBJ databases">
        <title>Genome-scale phylogeny and comparative genomics of the fungal order Sordariales.</title>
        <authorList>
            <consortium name="Lawrence Berkeley National Laboratory"/>
            <person name="Hensen N."/>
            <person name="Bonometti L."/>
            <person name="Westerberg I."/>
            <person name="Brannstrom I.O."/>
            <person name="Guillou S."/>
            <person name="Cros-Aarteil S."/>
            <person name="Calhoun S."/>
            <person name="Haridas S."/>
            <person name="Kuo A."/>
            <person name="Mondo S."/>
            <person name="Pangilinan J."/>
            <person name="Riley R."/>
            <person name="Labutti K."/>
            <person name="Andreopoulos B."/>
            <person name="Lipzen A."/>
            <person name="Chen C."/>
            <person name="Yanf M."/>
            <person name="Daum C."/>
            <person name="Ng V."/>
            <person name="Clum A."/>
            <person name="Steindorff A."/>
            <person name="Ohm R."/>
            <person name="Martin F."/>
            <person name="Silar P."/>
            <person name="Natvig D."/>
            <person name="Lalanne C."/>
            <person name="Gautier V."/>
            <person name="Ament-Velasquez S.L."/>
            <person name="Kruys A."/>
            <person name="Hutchinson M.I."/>
            <person name="Powell A.J."/>
            <person name="Barry K."/>
            <person name="Miller A.N."/>
            <person name="Grigoriev I.V."/>
            <person name="Debuchy R."/>
            <person name="Gladieux P."/>
            <person name="Thoren M.H."/>
            <person name="Johannesson H."/>
        </authorList>
    </citation>
    <scope>NUCLEOTIDE SEQUENCE</scope>
    <source>
        <strain evidence="11">8032-3</strain>
    </source>
</reference>
<dbReference type="GeneID" id="85313695"/>
<comment type="subcellular location">
    <subcellularLocation>
        <location evidence="2">Chromosome</location>
        <location evidence="2">Centromere</location>
        <location evidence="2">Kinetochore</location>
    </subcellularLocation>
    <subcellularLocation>
        <location evidence="1">Nucleus</location>
    </subcellularLocation>
</comment>
<feature type="region of interest" description="Disordered" evidence="10">
    <location>
        <begin position="1"/>
        <end position="58"/>
    </location>
</feature>
<evidence type="ECO:0000256" key="5">
    <source>
        <dbReference type="ARBA" id="ARBA00022776"/>
    </source>
</evidence>
<dbReference type="InterPro" id="IPR007128">
    <property type="entry name" value="PMF1/Nnf1"/>
</dbReference>
<keyword evidence="7" id="KW-0539">Nucleus</keyword>
<evidence type="ECO:0000256" key="8">
    <source>
        <dbReference type="ARBA" id="ARBA00023306"/>
    </source>
</evidence>
<feature type="compositionally biased region" description="Polar residues" evidence="10">
    <location>
        <begin position="21"/>
        <end position="35"/>
    </location>
</feature>
<keyword evidence="6" id="KW-0995">Kinetochore</keyword>
<dbReference type="PANTHER" id="PTHR15459:SF3">
    <property type="entry name" value="POLYAMINE-MODULATED FACTOR 1"/>
    <property type="match status" value="1"/>
</dbReference>
<protein>
    <submittedName>
        <fullName evidence="11">Nnf1-domain-containing protein</fullName>
    </submittedName>
</protein>
<keyword evidence="3" id="KW-0158">Chromosome</keyword>
<evidence type="ECO:0000256" key="7">
    <source>
        <dbReference type="ARBA" id="ARBA00023242"/>
    </source>
</evidence>
<dbReference type="Pfam" id="PF03980">
    <property type="entry name" value="Nnf1"/>
    <property type="match status" value="1"/>
</dbReference>
<organism evidence="11 12">
    <name type="scientific">Phialemonium atrogriseum</name>
    <dbReference type="NCBI Taxonomy" id="1093897"/>
    <lineage>
        <taxon>Eukaryota</taxon>
        <taxon>Fungi</taxon>
        <taxon>Dikarya</taxon>
        <taxon>Ascomycota</taxon>
        <taxon>Pezizomycotina</taxon>
        <taxon>Sordariomycetes</taxon>
        <taxon>Sordariomycetidae</taxon>
        <taxon>Cephalothecales</taxon>
        <taxon>Cephalothecaceae</taxon>
        <taxon>Phialemonium</taxon>
    </lineage>
</organism>
<evidence type="ECO:0000256" key="3">
    <source>
        <dbReference type="ARBA" id="ARBA00022454"/>
    </source>
</evidence>
<gene>
    <name evidence="11" type="ORF">QBC33DRAFT_568279</name>
</gene>
<dbReference type="Proteomes" id="UP001244011">
    <property type="component" value="Unassembled WGS sequence"/>
</dbReference>
<evidence type="ECO:0000313" key="11">
    <source>
        <dbReference type="EMBL" id="KAK1769328.1"/>
    </source>
</evidence>
<feature type="compositionally biased region" description="Low complexity" evidence="10">
    <location>
        <begin position="1"/>
        <end position="10"/>
    </location>
</feature>
<dbReference type="GO" id="GO:0007059">
    <property type="term" value="P:chromosome segregation"/>
    <property type="evidence" value="ECO:0007669"/>
    <property type="project" value="TreeGrafter"/>
</dbReference>
<evidence type="ECO:0000256" key="10">
    <source>
        <dbReference type="SAM" id="MobiDB-lite"/>
    </source>
</evidence>
<keyword evidence="8" id="KW-0131">Cell cycle</keyword>